<organism evidence="1 2">
    <name type="scientific">Ornithinicoccus hortensis</name>
    <dbReference type="NCBI Taxonomy" id="82346"/>
    <lineage>
        <taxon>Bacteria</taxon>
        <taxon>Bacillati</taxon>
        <taxon>Actinomycetota</taxon>
        <taxon>Actinomycetes</taxon>
        <taxon>Micrococcales</taxon>
        <taxon>Intrasporangiaceae</taxon>
        <taxon>Ornithinicoccus</taxon>
    </lineage>
</organism>
<accession>A0A542YU54</accession>
<dbReference type="EMBL" id="VFOP01000001">
    <property type="protein sequence ID" value="TQL51474.1"/>
    <property type="molecule type" value="Genomic_DNA"/>
</dbReference>
<evidence type="ECO:0008006" key="3">
    <source>
        <dbReference type="Google" id="ProtNLM"/>
    </source>
</evidence>
<dbReference type="Pfam" id="PF19461">
    <property type="entry name" value="DUF5998"/>
    <property type="match status" value="1"/>
</dbReference>
<proteinExistence type="predicted"/>
<evidence type="ECO:0000313" key="2">
    <source>
        <dbReference type="Proteomes" id="UP000319516"/>
    </source>
</evidence>
<reference evidence="1 2" key="1">
    <citation type="submission" date="2019-06" db="EMBL/GenBank/DDBJ databases">
        <title>Sequencing the genomes of 1000 actinobacteria strains.</title>
        <authorList>
            <person name="Klenk H.-P."/>
        </authorList>
    </citation>
    <scope>NUCLEOTIDE SEQUENCE [LARGE SCALE GENOMIC DNA]</scope>
    <source>
        <strain evidence="1 2">DSM 12335</strain>
    </source>
</reference>
<dbReference type="Proteomes" id="UP000319516">
    <property type="component" value="Unassembled WGS sequence"/>
</dbReference>
<gene>
    <name evidence="1" type="ORF">FB467_2620</name>
</gene>
<keyword evidence="2" id="KW-1185">Reference proteome</keyword>
<dbReference type="AlphaFoldDB" id="A0A542YU54"/>
<evidence type="ECO:0000313" key="1">
    <source>
        <dbReference type="EMBL" id="TQL51474.1"/>
    </source>
</evidence>
<dbReference type="OrthoDB" id="3725224at2"/>
<comment type="caution">
    <text evidence="1">The sequence shown here is derived from an EMBL/GenBank/DDBJ whole genome shotgun (WGS) entry which is preliminary data.</text>
</comment>
<sequence length="196" mass="21078">MGSMARRTAPQLPVDLEESIERAGYLPAVVREVLTLALGADEVVSHLLHQETTFDEEAVRRHLTVLALTERRLVIAHADDHQGPEAGQHMATATTETVPLSAVRGVMMTHVLPDPVEFDGSDRGRAVTLTLGWGTVSRLDLIPAACSDPTCEGDHGYEGTVASDDISLRITADADGPDLLHQALEFAQQLSLRIGS</sequence>
<name>A0A542YU54_9MICO</name>
<dbReference type="InterPro" id="IPR046040">
    <property type="entry name" value="DUF5998"/>
</dbReference>
<protein>
    <recommendedName>
        <fullName evidence="3">Phosphodiesterase</fullName>
    </recommendedName>
</protein>